<dbReference type="OrthoDB" id="412788at2759"/>
<dbReference type="InterPro" id="IPR036249">
    <property type="entry name" value="Thioredoxin-like_sf"/>
</dbReference>
<dbReference type="KEGG" id="apuu:APUU_41441S"/>
<dbReference type="Gene3D" id="1.20.1050.10">
    <property type="match status" value="1"/>
</dbReference>
<dbReference type="EMBL" id="AP024446">
    <property type="protein sequence ID" value="BCS24997.1"/>
    <property type="molecule type" value="Genomic_DNA"/>
</dbReference>
<keyword evidence="3" id="KW-1185">Reference proteome</keyword>
<dbReference type="InterPro" id="IPR036282">
    <property type="entry name" value="Glutathione-S-Trfase_C_sf"/>
</dbReference>
<evidence type="ECO:0000313" key="2">
    <source>
        <dbReference type="EMBL" id="BCS24997.1"/>
    </source>
</evidence>
<dbReference type="AlphaFoldDB" id="A0A7R7XNV5"/>
<proteinExistence type="predicted"/>
<dbReference type="Pfam" id="PF13417">
    <property type="entry name" value="GST_N_3"/>
    <property type="match status" value="1"/>
</dbReference>
<dbReference type="InterPro" id="IPR050983">
    <property type="entry name" value="GST_Omega/HSP26"/>
</dbReference>
<dbReference type="InterPro" id="IPR004045">
    <property type="entry name" value="Glutathione_S-Trfase_N"/>
</dbReference>
<protein>
    <recommendedName>
        <fullName evidence="1">GST N-terminal domain-containing protein</fullName>
    </recommendedName>
</protein>
<feature type="domain" description="GST N-terminal" evidence="1">
    <location>
        <begin position="20"/>
        <end position="84"/>
    </location>
</feature>
<dbReference type="PANTHER" id="PTHR43968">
    <property type="match status" value="1"/>
</dbReference>
<reference evidence="2" key="2">
    <citation type="submission" date="2021-02" db="EMBL/GenBank/DDBJ databases">
        <title>Aspergillus puulaauensis MK2 genome sequence.</title>
        <authorList>
            <person name="Futagami T."/>
            <person name="Mori K."/>
            <person name="Kadooka C."/>
            <person name="Tanaka T."/>
        </authorList>
    </citation>
    <scope>NUCLEOTIDE SEQUENCE</scope>
    <source>
        <strain evidence="2">MK2</strain>
    </source>
</reference>
<dbReference type="GO" id="GO:0005737">
    <property type="term" value="C:cytoplasm"/>
    <property type="evidence" value="ECO:0007669"/>
    <property type="project" value="TreeGrafter"/>
</dbReference>
<dbReference type="CDD" id="cd00299">
    <property type="entry name" value="GST_C_family"/>
    <property type="match status" value="1"/>
</dbReference>
<dbReference type="GeneID" id="64975002"/>
<dbReference type="SUPFAM" id="SSF52833">
    <property type="entry name" value="Thioredoxin-like"/>
    <property type="match status" value="1"/>
</dbReference>
<evidence type="ECO:0000259" key="1">
    <source>
        <dbReference type="Pfam" id="PF13417"/>
    </source>
</evidence>
<accession>A0A7R7XNV5</accession>
<dbReference type="PANTHER" id="PTHR43968:SF6">
    <property type="entry name" value="GLUTATHIONE S-TRANSFERASE OMEGA"/>
    <property type="match status" value="1"/>
</dbReference>
<dbReference type="Proteomes" id="UP000654913">
    <property type="component" value="Chromosome 4"/>
</dbReference>
<dbReference type="RefSeq" id="XP_041557191.1">
    <property type="nucleotide sequence ID" value="XM_041704624.1"/>
</dbReference>
<organism evidence="2 3">
    <name type="scientific">Aspergillus puulaauensis</name>
    <dbReference type="NCBI Taxonomy" id="1220207"/>
    <lineage>
        <taxon>Eukaryota</taxon>
        <taxon>Fungi</taxon>
        <taxon>Dikarya</taxon>
        <taxon>Ascomycota</taxon>
        <taxon>Pezizomycotina</taxon>
        <taxon>Eurotiomycetes</taxon>
        <taxon>Eurotiomycetidae</taxon>
        <taxon>Eurotiales</taxon>
        <taxon>Aspergillaceae</taxon>
        <taxon>Aspergillus</taxon>
    </lineage>
</organism>
<name>A0A7R7XNV5_9EURO</name>
<dbReference type="SUPFAM" id="SSF47616">
    <property type="entry name" value="GST C-terminal domain-like"/>
    <property type="match status" value="1"/>
</dbReference>
<gene>
    <name evidence="2" type="ORF">APUU_41441S</name>
</gene>
<sequence>MAHIFKIHCTSDLTHSSHSLDEKGYEPGEYAVKQVGLLDAENFNPEYIKINPNGTIPSLTSVSLSEPLIESADIVKYLDSNRPNGSPLFPADARLASKVEELITHVHQPHLSTNLILLQARDPAELGKKTTSPMKDFVNKRQEKLIKYGSSHPEIPLYAMRTPDNGHLYRLYNTAKISPEHEQFFEASRQAYKDYAAGLDKLDSMLVLPYAVGEHLTAADVHIIPWLAHALWAAGAKSIDDLEPLRSLVGRSVPGFEFGENIKTWWGNIAARESFKINYPSLH</sequence>
<evidence type="ECO:0000313" key="3">
    <source>
        <dbReference type="Proteomes" id="UP000654913"/>
    </source>
</evidence>
<reference evidence="2" key="1">
    <citation type="submission" date="2021-01" db="EMBL/GenBank/DDBJ databases">
        <authorList>
            <consortium name="Aspergillus puulaauensis MK2 genome sequencing consortium"/>
            <person name="Kazuki M."/>
            <person name="Futagami T."/>
        </authorList>
    </citation>
    <scope>NUCLEOTIDE SEQUENCE</scope>
    <source>
        <strain evidence="2">MK2</strain>
    </source>
</reference>
<dbReference type="Gene3D" id="3.40.30.10">
    <property type="entry name" value="Glutaredoxin"/>
    <property type="match status" value="1"/>
</dbReference>